<keyword evidence="1" id="KW-0175">Coiled coil</keyword>
<protein>
    <recommendedName>
        <fullName evidence="3">BZIP domain-containing protein</fullName>
    </recommendedName>
</protein>
<sequence length="336" mass="38317">MQTSAFEPDDMLRRGGILSSLINFKKKVPRFSQAFRQSSTEQAPCSSRTVQPNCPLPEQVLVQQQQEEQVRLPSIQLSSEERTPFDIYREIVSEVEHFERSSTATPLSEFAHSPTPLSPPGDMMQQGFPTGPQFGDFTHLLPPDHPSLDPNAWSNQTYQQCPFMQQVTSLDAPPAYPGIGTAPPSMPLTHFDYPPPPPQINNWPQLPMPMKMPLETKLINALQTQATMEEFVRLVVSAVKKEEDGSNEESPEEILRRKRNQNNAAAARYRKRQREAKMNAGDELQELVDKNSDLKSQVERMQLEIELLKRAVWARMLAAKYEIPLFLNCLLYLYKH</sequence>
<dbReference type="CDD" id="cd14692">
    <property type="entry name" value="bZIP_ATF4"/>
    <property type="match status" value="1"/>
</dbReference>
<evidence type="ECO:0000256" key="2">
    <source>
        <dbReference type="SAM" id="MobiDB-lite"/>
    </source>
</evidence>
<dbReference type="Gene3D" id="1.20.5.170">
    <property type="match status" value="1"/>
</dbReference>
<dbReference type="GO" id="GO:0003700">
    <property type="term" value="F:DNA-binding transcription factor activity"/>
    <property type="evidence" value="ECO:0007669"/>
    <property type="project" value="InterPro"/>
</dbReference>
<feature type="coiled-coil region" evidence="1">
    <location>
        <begin position="270"/>
        <end position="311"/>
    </location>
</feature>
<dbReference type="Proteomes" id="UP001177023">
    <property type="component" value="Unassembled WGS sequence"/>
</dbReference>
<dbReference type="SUPFAM" id="SSF57959">
    <property type="entry name" value="Leucine zipper domain"/>
    <property type="match status" value="1"/>
</dbReference>
<evidence type="ECO:0000259" key="3">
    <source>
        <dbReference type="PROSITE" id="PS50217"/>
    </source>
</evidence>
<accession>A0AA36C9N7</accession>
<feature type="domain" description="BZIP" evidence="3">
    <location>
        <begin position="252"/>
        <end position="309"/>
    </location>
</feature>
<evidence type="ECO:0000313" key="5">
    <source>
        <dbReference type="Proteomes" id="UP001177023"/>
    </source>
</evidence>
<dbReference type="EMBL" id="CATQJA010000862">
    <property type="protein sequence ID" value="CAJ0564359.1"/>
    <property type="molecule type" value="Genomic_DNA"/>
</dbReference>
<dbReference type="Pfam" id="PF07716">
    <property type="entry name" value="bZIP_2"/>
    <property type="match status" value="1"/>
</dbReference>
<dbReference type="AlphaFoldDB" id="A0AA36C9N7"/>
<comment type="caution">
    <text evidence="4">The sequence shown here is derived from an EMBL/GenBank/DDBJ whole genome shotgun (WGS) entry which is preliminary data.</text>
</comment>
<organism evidence="4 5">
    <name type="scientific">Mesorhabditis spiculigera</name>
    <dbReference type="NCBI Taxonomy" id="96644"/>
    <lineage>
        <taxon>Eukaryota</taxon>
        <taxon>Metazoa</taxon>
        <taxon>Ecdysozoa</taxon>
        <taxon>Nematoda</taxon>
        <taxon>Chromadorea</taxon>
        <taxon>Rhabditida</taxon>
        <taxon>Rhabditina</taxon>
        <taxon>Rhabditomorpha</taxon>
        <taxon>Rhabditoidea</taxon>
        <taxon>Rhabditidae</taxon>
        <taxon>Mesorhabditinae</taxon>
        <taxon>Mesorhabditis</taxon>
    </lineage>
</organism>
<proteinExistence type="predicted"/>
<dbReference type="InterPro" id="IPR046347">
    <property type="entry name" value="bZIP_sf"/>
</dbReference>
<dbReference type="SMART" id="SM00338">
    <property type="entry name" value="BRLZ"/>
    <property type="match status" value="1"/>
</dbReference>
<name>A0AA36C9N7_9BILA</name>
<dbReference type="PROSITE" id="PS50217">
    <property type="entry name" value="BZIP"/>
    <property type="match status" value="1"/>
</dbReference>
<evidence type="ECO:0000313" key="4">
    <source>
        <dbReference type="EMBL" id="CAJ0564359.1"/>
    </source>
</evidence>
<reference evidence="4" key="1">
    <citation type="submission" date="2023-06" db="EMBL/GenBank/DDBJ databases">
        <authorList>
            <person name="Delattre M."/>
        </authorList>
    </citation>
    <scope>NUCLEOTIDE SEQUENCE</scope>
    <source>
        <strain evidence="4">AF72</strain>
    </source>
</reference>
<feature type="non-terminal residue" evidence="4">
    <location>
        <position position="1"/>
    </location>
</feature>
<dbReference type="PROSITE" id="PS00036">
    <property type="entry name" value="BZIP_BASIC"/>
    <property type="match status" value="1"/>
</dbReference>
<feature type="region of interest" description="Disordered" evidence="2">
    <location>
        <begin position="240"/>
        <end position="264"/>
    </location>
</feature>
<dbReference type="InterPro" id="IPR004827">
    <property type="entry name" value="bZIP"/>
</dbReference>
<evidence type="ECO:0000256" key="1">
    <source>
        <dbReference type="SAM" id="Coils"/>
    </source>
</evidence>
<gene>
    <name evidence="4" type="ORF">MSPICULIGERA_LOCUS3039</name>
</gene>
<keyword evidence="5" id="KW-1185">Reference proteome</keyword>